<dbReference type="Proteomes" id="UP000255326">
    <property type="component" value="Unassembled WGS sequence"/>
</dbReference>
<proteinExistence type="predicted"/>
<organism evidence="2 3">
    <name type="scientific">Falsibacillus pallidus</name>
    <dbReference type="NCBI Taxonomy" id="493781"/>
    <lineage>
        <taxon>Bacteria</taxon>
        <taxon>Bacillati</taxon>
        <taxon>Bacillota</taxon>
        <taxon>Bacilli</taxon>
        <taxon>Bacillales</taxon>
        <taxon>Bacillaceae</taxon>
        <taxon>Falsibacillus</taxon>
    </lineage>
</organism>
<keyword evidence="1" id="KW-1133">Transmembrane helix</keyword>
<comment type="caution">
    <text evidence="2">The sequence shown here is derived from an EMBL/GenBank/DDBJ whole genome shotgun (WGS) entry which is preliminary data.</text>
</comment>
<reference evidence="2 3" key="1">
    <citation type="submission" date="2018-07" db="EMBL/GenBank/DDBJ databases">
        <title>Genomic Encyclopedia of Type Strains, Phase IV (KMG-IV): sequencing the most valuable type-strain genomes for metagenomic binning, comparative biology and taxonomic classification.</title>
        <authorList>
            <person name="Goeker M."/>
        </authorList>
    </citation>
    <scope>NUCLEOTIDE SEQUENCE [LARGE SCALE GENOMIC DNA]</scope>
    <source>
        <strain evidence="2 3">DSM 25281</strain>
    </source>
</reference>
<name>A0A370GPS6_9BACI</name>
<sequence length="111" mass="12721">MLKSTFPLLIKFLYVILGIILLSSLIGLFSNGIHLDAILFFKYIKHIIYSFIQPDQLIVIGMNGASYSIFPTIWPFYNYSQILFFSSFLLSILIGMILSYVTMILPEKGEK</sequence>
<keyword evidence="1" id="KW-0812">Transmembrane</keyword>
<evidence type="ECO:0000313" key="2">
    <source>
        <dbReference type="EMBL" id="RDI45531.1"/>
    </source>
</evidence>
<evidence type="ECO:0000256" key="1">
    <source>
        <dbReference type="SAM" id="Phobius"/>
    </source>
</evidence>
<evidence type="ECO:0000313" key="3">
    <source>
        <dbReference type="Proteomes" id="UP000255326"/>
    </source>
</evidence>
<accession>A0A370GPS6</accession>
<dbReference type="EMBL" id="QQAY01000002">
    <property type="protein sequence ID" value="RDI45531.1"/>
    <property type="molecule type" value="Genomic_DNA"/>
</dbReference>
<feature type="transmembrane region" description="Helical" evidence="1">
    <location>
        <begin position="83"/>
        <end position="105"/>
    </location>
</feature>
<feature type="transmembrane region" description="Helical" evidence="1">
    <location>
        <begin position="12"/>
        <end position="35"/>
    </location>
</feature>
<keyword evidence="3" id="KW-1185">Reference proteome</keyword>
<gene>
    <name evidence="2" type="ORF">DFR59_102159</name>
</gene>
<dbReference type="RefSeq" id="WP_114744383.1">
    <property type="nucleotide sequence ID" value="NZ_QQAY01000002.1"/>
</dbReference>
<keyword evidence="1" id="KW-0472">Membrane</keyword>
<dbReference type="AlphaFoldDB" id="A0A370GPS6"/>
<protein>
    <submittedName>
        <fullName evidence="2">Uncharacterized protein</fullName>
    </submittedName>
</protein>
<feature type="transmembrane region" description="Helical" evidence="1">
    <location>
        <begin position="56"/>
        <end position="77"/>
    </location>
</feature>